<feature type="coiled-coil region" evidence="1">
    <location>
        <begin position="308"/>
        <end position="349"/>
    </location>
</feature>
<keyword evidence="4" id="KW-1185">Reference proteome</keyword>
<evidence type="ECO:0000313" key="4">
    <source>
        <dbReference type="Proteomes" id="UP001419268"/>
    </source>
</evidence>
<dbReference type="Proteomes" id="UP001419268">
    <property type="component" value="Unassembled WGS sequence"/>
</dbReference>
<dbReference type="PANTHER" id="PTHR33427:SF2">
    <property type="entry name" value="TRICHOHYALIN"/>
    <property type="match status" value="1"/>
</dbReference>
<dbReference type="AlphaFoldDB" id="A0AAP0KC36"/>
<organism evidence="3 4">
    <name type="scientific">Stephania cephalantha</name>
    <dbReference type="NCBI Taxonomy" id="152367"/>
    <lineage>
        <taxon>Eukaryota</taxon>
        <taxon>Viridiplantae</taxon>
        <taxon>Streptophyta</taxon>
        <taxon>Embryophyta</taxon>
        <taxon>Tracheophyta</taxon>
        <taxon>Spermatophyta</taxon>
        <taxon>Magnoliopsida</taxon>
        <taxon>Ranunculales</taxon>
        <taxon>Menispermaceae</taxon>
        <taxon>Menispermoideae</taxon>
        <taxon>Cissampelideae</taxon>
        <taxon>Stephania</taxon>
    </lineage>
</organism>
<comment type="caution">
    <text evidence="3">The sequence shown here is derived from an EMBL/GenBank/DDBJ whole genome shotgun (WGS) entry which is preliminary data.</text>
</comment>
<name>A0AAP0KC36_9MAGN</name>
<reference evidence="3 4" key="1">
    <citation type="submission" date="2024-01" db="EMBL/GenBank/DDBJ databases">
        <title>Genome assemblies of Stephania.</title>
        <authorList>
            <person name="Yang L."/>
        </authorList>
    </citation>
    <scope>NUCLEOTIDE SEQUENCE [LARGE SCALE GENOMIC DNA]</scope>
    <source>
        <strain evidence="3">JXDWG</strain>
        <tissue evidence="3">Leaf</tissue>
    </source>
</reference>
<accession>A0AAP0KC36</accession>
<gene>
    <name evidence="3" type="ORF">Scep_008514</name>
</gene>
<dbReference type="EMBL" id="JBBNAG010000003">
    <property type="protein sequence ID" value="KAK9149757.1"/>
    <property type="molecule type" value="Genomic_DNA"/>
</dbReference>
<protein>
    <submittedName>
        <fullName evidence="3">Uncharacterized protein</fullName>
    </submittedName>
</protein>
<evidence type="ECO:0000256" key="1">
    <source>
        <dbReference type="SAM" id="Coils"/>
    </source>
</evidence>
<feature type="region of interest" description="Disordered" evidence="2">
    <location>
        <begin position="434"/>
        <end position="454"/>
    </location>
</feature>
<keyword evidence="1" id="KW-0175">Coiled coil</keyword>
<dbReference type="PANTHER" id="PTHR33427">
    <property type="entry name" value="HNH ENDONUCLEASE"/>
    <property type="match status" value="1"/>
</dbReference>
<evidence type="ECO:0000313" key="3">
    <source>
        <dbReference type="EMBL" id="KAK9149757.1"/>
    </source>
</evidence>
<proteinExistence type="predicted"/>
<evidence type="ECO:0000256" key="2">
    <source>
        <dbReference type="SAM" id="MobiDB-lite"/>
    </source>
</evidence>
<sequence length="747" mass="85746">MFHHFSSTNMATTTVTFTAEEMEIDQGLGYPKAYPKLCRDIILYPFTFLPFPLPPREALRAREFDQMFPILNPEAKPSARPKIYANLLWKQLNHLGNAGFDPEKFRVDPYGNVLYYGADSASPLAWEIDHWFPCSRGGKTVASNLRILQWQVCKRKHNQLEFLVPWWDLQLGVSVNQFLSVFASSNSDFRNRAFSLLFADGENEELNSSQTVESHAFPQHFHETKQKVGLAPAAIVLNRRESSDASSVLRSIDVNRRLRPSSPSHGRKILGEDCRHLDKSIQAYRPLISKENDNPCDDSNPHLAIALARDSLRQKDEIQGEIQKLDEELNELTQRNDKERVALQDLELVLIKRRRRAEKCRRLAEAQSSYRSVLEKMIRDAMHQSVIYKEQVRLNQAATTALMARLEAQVAICDSSEKDVHRKLKQREEVEQQMRSCIDDSEQQARKRSRMDGTQVEERDERLVLYLPGIQPRKPLQKELRAFLEEEHKASEEAARCLIEEEKIDDNDSSNLLIVTKTFEEGNTSRSLGVDDEEQQQIEDKLGRLDIGEGSKISSYIDSAIFQSPEREEEEECRKQRGKGNVEKWLQMLLDDTNEDNERSRVDDDDDDAIEQMMNVGNPTEEIRILKFPPHALKTDKEENRNGRLAVEKTKTSEVMVMNALGKGVGSSKRFERKERELVRCESARTFRPTAPYSQPSLILGMKKGVDCIGKKPNVTGSDEDIGDEVREAGNRFFKSPFRTFKKSVKT</sequence>